<dbReference type="InterPro" id="IPR036691">
    <property type="entry name" value="Endo/exonu/phosph_ase_sf"/>
</dbReference>
<protein>
    <submittedName>
        <fullName evidence="3">Uncharacterized protein</fullName>
    </submittedName>
</protein>
<gene>
    <name evidence="3" type="ORF">RhiirA4_488743</name>
</gene>
<evidence type="ECO:0000256" key="2">
    <source>
        <dbReference type="SAM" id="MobiDB-lite"/>
    </source>
</evidence>
<dbReference type="VEuPathDB" id="FungiDB:FUN_011606"/>
<feature type="compositionally biased region" description="Polar residues" evidence="2">
    <location>
        <begin position="123"/>
        <end position="141"/>
    </location>
</feature>
<feature type="compositionally biased region" description="Basic and acidic residues" evidence="2">
    <location>
        <begin position="112"/>
        <end position="122"/>
    </location>
</feature>
<reference evidence="3 4" key="1">
    <citation type="submission" date="2015-10" db="EMBL/GenBank/DDBJ databases">
        <title>Genome analyses suggest a sexual origin of heterokaryosis in a supposedly ancient asexual fungus.</title>
        <authorList>
            <person name="Ropars J."/>
            <person name="Sedzielewska K."/>
            <person name="Noel J."/>
            <person name="Charron P."/>
            <person name="Farinelli L."/>
            <person name="Marton T."/>
            <person name="Kruger M."/>
            <person name="Pelin A."/>
            <person name="Brachmann A."/>
            <person name="Corradi N."/>
        </authorList>
    </citation>
    <scope>NUCLEOTIDE SEQUENCE [LARGE SCALE GENOMIC DNA]</scope>
    <source>
        <strain evidence="3 4">A4</strain>
    </source>
</reference>
<dbReference type="SUPFAM" id="SSF56219">
    <property type="entry name" value="DNase I-like"/>
    <property type="match status" value="1"/>
</dbReference>
<feature type="coiled-coil region" evidence="1">
    <location>
        <begin position="153"/>
        <end position="180"/>
    </location>
</feature>
<feature type="compositionally biased region" description="Polar residues" evidence="2">
    <location>
        <begin position="218"/>
        <end position="234"/>
    </location>
</feature>
<dbReference type="VEuPathDB" id="FungiDB:RhiirA1_477409"/>
<keyword evidence="4" id="KW-1185">Reference proteome</keyword>
<dbReference type="Gene3D" id="3.60.10.10">
    <property type="entry name" value="Endonuclease/exonuclease/phosphatase"/>
    <property type="match status" value="1"/>
</dbReference>
<feature type="region of interest" description="Disordered" evidence="2">
    <location>
        <begin position="192"/>
        <end position="245"/>
    </location>
</feature>
<feature type="compositionally biased region" description="Low complexity" evidence="2">
    <location>
        <begin position="82"/>
        <end position="107"/>
    </location>
</feature>
<organism evidence="3 4">
    <name type="scientific">Rhizophagus irregularis</name>
    <dbReference type="NCBI Taxonomy" id="588596"/>
    <lineage>
        <taxon>Eukaryota</taxon>
        <taxon>Fungi</taxon>
        <taxon>Fungi incertae sedis</taxon>
        <taxon>Mucoromycota</taxon>
        <taxon>Glomeromycotina</taxon>
        <taxon>Glomeromycetes</taxon>
        <taxon>Glomerales</taxon>
        <taxon>Glomeraceae</taxon>
        <taxon>Rhizophagus</taxon>
    </lineage>
</organism>
<dbReference type="VEuPathDB" id="FungiDB:RhiirA1_481785"/>
<dbReference type="VEuPathDB" id="FungiDB:RhiirFUN_009280"/>
<sequence>MLQWEFPKDINKLCHRCGKLSCAPTACPMNNSRGRSRTRNPVAHLKERFNIGQNNKTSSANHTRQRSRSQSKERSTSRHRNNSVNNSGRNNNSSPANSNNSKAPNNSAQRPRSNERRYKDRSVSFSASDRNKSDTTNSNGHKSPLIDPNSSQIQEILSILKSLQEDMANVRARVHALELVDHRMSRLEERVFGHKQDDIPAPDPSDSSGMLIDDHSHTPPNTIQSDRPTSSMSLSGPARPAPLVPIPRTTITTTTIPIPEFADEAAINKEHYDTFVRNPPNPVDLDNIFNDSLSDTLFSNISSNSPIPNSFNISSFNVNGLKTPGQGAFKIDQISSFFAQKHISIGGIVDTHLSPKQMKFLSKRVSDYTSFHSDLDPQKHGRSSGGVSLFIHKSLATHVQFYESHSSRILSVDLYFKGNIKLRIFVVYIPPTNDLVLRNE</sequence>
<dbReference type="EMBL" id="LLXI01006990">
    <property type="protein sequence ID" value="PKY62369.1"/>
    <property type="molecule type" value="Genomic_DNA"/>
</dbReference>
<dbReference type="Proteomes" id="UP000234323">
    <property type="component" value="Unassembled WGS sequence"/>
</dbReference>
<feature type="compositionally biased region" description="Polar residues" evidence="2">
    <location>
        <begin position="51"/>
        <end position="62"/>
    </location>
</feature>
<evidence type="ECO:0000256" key="1">
    <source>
        <dbReference type="SAM" id="Coils"/>
    </source>
</evidence>
<proteinExistence type="predicted"/>
<dbReference type="VEuPathDB" id="FungiDB:RhiirFUN_020114"/>
<feature type="non-terminal residue" evidence="3">
    <location>
        <position position="440"/>
    </location>
</feature>
<dbReference type="AlphaFoldDB" id="A0A2I1HU18"/>
<evidence type="ECO:0000313" key="4">
    <source>
        <dbReference type="Proteomes" id="UP000234323"/>
    </source>
</evidence>
<feature type="region of interest" description="Disordered" evidence="2">
    <location>
        <begin position="46"/>
        <end position="149"/>
    </location>
</feature>
<dbReference type="VEuPathDB" id="FungiDB:RhiirA1_477780"/>
<accession>A0A2I1HU18</accession>
<name>A0A2I1HU18_9GLOM</name>
<evidence type="ECO:0000313" key="3">
    <source>
        <dbReference type="EMBL" id="PKY62369.1"/>
    </source>
</evidence>
<keyword evidence="1" id="KW-0175">Coiled coil</keyword>
<comment type="caution">
    <text evidence="3">The sequence shown here is derived from an EMBL/GenBank/DDBJ whole genome shotgun (WGS) entry which is preliminary data.</text>
</comment>